<keyword evidence="3" id="KW-1185">Reference proteome</keyword>
<proteinExistence type="predicted"/>
<dbReference type="AlphaFoldDB" id="A0A0A2EAI9"/>
<feature type="transmembrane region" description="Helical" evidence="1">
    <location>
        <begin position="108"/>
        <end position="132"/>
    </location>
</feature>
<reference evidence="2 3" key="1">
    <citation type="submission" date="2014-09" db="EMBL/GenBank/DDBJ databases">
        <title>Draft Genome Sequence of Porphyromonas macacae COT-192_OH2859.</title>
        <authorList>
            <person name="Wallis C."/>
            <person name="Deusch O."/>
            <person name="O'Flynn C."/>
            <person name="Davis I."/>
            <person name="Horsfall A."/>
            <person name="Kirkwood N."/>
            <person name="Harris S."/>
            <person name="Eisen J.A."/>
            <person name="Coil D.A."/>
            <person name="Darling A.E."/>
            <person name="Jospin G."/>
            <person name="Alexiev A."/>
        </authorList>
    </citation>
    <scope>NUCLEOTIDE SEQUENCE [LARGE SCALE GENOMIC DNA]</scope>
    <source>
        <strain evidence="3">COT-192 OH2859</strain>
    </source>
</reference>
<keyword evidence="1" id="KW-0472">Membrane</keyword>
<evidence type="ECO:0000256" key="1">
    <source>
        <dbReference type="SAM" id="Phobius"/>
    </source>
</evidence>
<protein>
    <submittedName>
        <fullName evidence="2">Uncharacterized protein</fullName>
    </submittedName>
</protein>
<accession>A0A0A2EAI9</accession>
<sequence length="133" mass="15565">MNIYKYTFYLFYKFGKKIKTPDPAFAAVCVATAVMFLHLAFVVGFLYSMGILPVLKIFFDNSIGGKLLALSIGYTLLVINVRYIFGLKRREYHDSIKRLESDSRKKKIIKTLTTFFFILILPLLFLFFLWHIQ</sequence>
<name>A0A0A2EAI9_9PORP</name>
<evidence type="ECO:0000313" key="3">
    <source>
        <dbReference type="Proteomes" id="UP000030103"/>
    </source>
</evidence>
<feature type="transmembrane region" description="Helical" evidence="1">
    <location>
        <begin position="67"/>
        <end position="87"/>
    </location>
</feature>
<keyword evidence="1" id="KW-1133">Transmembrane helix</keyword>
<dbReference type="STRING" id="28115.HQ47_08310"/>
<gene>
    <name evidence="2" type="ORF">HQ47_08310</name>
</gene>
<dbReference type="RefSeq" id="WP_036874640.1">
    <property type="nucleotide sequence ID" value="NZ_JBGYTE010000051.1"/>
</dbReference>
<dbReference type="Proteomes" id="UP000030103">
    <property type="component" value="Unassembled WGS sequence"/>
</dbReference>
<keyword evidence="1" id="KW-0812">Transmembrane</keyword>
<evidence type="ECO:0000313" key="2">
    <source>
        <dbReference type="EMBL" id="KGN73449.1"/>
    </source>
</evidence>
<comment type="caution">
    <text evidence="2">The sequence shown here is derived from an EMBL/GenBank/DDBJ whole genome shotgun (WGS) entry which is preliminary data.</text>
</comment>
<dbReference type="EMBL" id="JRFA01000023">
    <property type="protein sequence ID" value="KGN73449.1"/>
    <property type="molecule type" value="Genomic_DNA"/>
</dbReference>
<feature type="transmembrane region" description="Helical" evidence="1">
    <location>
        <begin position="24"/>
        <end position="47"/>
    </location>
</feature>
<organism evidence="2 3">
    <name type="scientific">Porphyromonas macacae</name>
    <dbReference type="NCBI Taxonomy" id="28115"/>
    <lineage>
        <taxon>Bacteria</taxon>
        <taxon>Pseudomonadati</taxon>
        <taxon>Bacteroidota</taxon>
        <taxon>Bacteroidia</taxon>
        <taxon>Bacteroidales</taxon>
        <taxon>Porphyromonadaceae</taxon>
        <taxon>Porphyromonas</taxon>
    </lineage>
</organism>